<keyword evidence="1" id="KW-1133">Transmembrane helix</keyword>
<gene>
    <name evidence="2" type="ORF">Ahy_B08g090892</name>
</gene>
<dbReference type="SUPFAM" id="SSF51735">
    <property type="entry name" value="NAD(P)-binding Rossmann-fold domains"/>
    <property type="match status" value="1"/>
</dbReference>
<evidence type="ECO:0000313" key="3">
    <source>
        <dbReference type="Proteomes" id="UP000289738"/>
    </source>
</evidence>
<comment type="caution">
    <text evidence="2">The sequence shown here is derived from an EMBL/GenBank/DDBJ whole genome shotgun (WGS) entry which is preliminary data.</text>
</comment>
<keyword evidence="3" id="KW-1185">Reference proteome</keyword>
<dbReference type="EMBL" id="SDMP01000018">
    <property type="protein sequence ID" value="RYQ95554.1"/>
    <property type="molecule type" value="Genomic_DNA"/>
</dbReference>
<evidence type="ECO:0000256" key="1">
    <source>
        <dbReference type="SAM" id="Phobius"/>
    </source>
</evidence>
<dbReference type="AlphaFoldDB" id="A0A444Y0T7"/>
<reference evidence="2 3" key="1">
    <citation type="submission" date="2019-01" db="EMBL/GenBank/DDBJ databases">
        <title>Sequencing of cultivated peanut Arachis hypogaea provides insights into genome evolution and oil improvement.</title>
        <authorList>
            <person name="Chen X."/>
        </authorList>
    </citation>
    <scope>NUCLEOTIDE SEQUENCE [LARGE SCALE GENOMIC DNA]</scope>
    <source>
        <strain evidence="3">cv. Fuhuasheng</strain>
        <tissue evidence="2">Leaves</tissue>
    </source>
</reference>
<keyword evidence="1" id="KW-0472">Membrane</keyword>
<protein>
    <submittedName>
        <fullName evidence="2">Uncharacterized protein</fullName>
    </submittedName>
</protein>
<organism evidence="2 3">
    <name type="scientific">Arachis hypogaea</name>
    <name type="common">Peanut</name>
    <dbReference type="NCBI Taxonomy" id="3818"/>
    <lineage>
        <taxon>Eukaryota</taxon>
        <taxon>Viridiplantae</taxon>
        <taxon>Streptophyta</taxon>
        <taxon>Embryophyta</taxon>
        <taxon>Tracheophyta</taxon>
        <taxon>Spermatophyta</taxon>
        <taxon>Magnoliopsida</taxon>
        <taxon>eudicotyledons</taxon>
        <taxon>Gunneridae</taxon>
        <taxon>Pentapetalae</taxon>
        <taxon>rosids</taxon>
        <taxon>fabids</taxon>
        <taxon>Fabales</taxon>
        <taxon>Fabaceae</taxon>
        <taxon>Papilionoideae</taxon>
        <taxon>50 kb inversion clade</taxon>
        <taxon>dalbergioids sensu lato</taxon>
        <taxon>Dalbergieae</taxon>
        <taxon>Pterocarpus clade</taxon>
        <taxon>Arachis</taxon>
    </lineage>
</organism>
<accession>A0A444Y0T7</accession>
<name>A0A444Y0T7_ARAHY</name>
<dbReference type="Proteomes" id="UP000289738">
    <property type="component" value="Chromosome B08"/>
</dbReference>
<dbReference type="InterPro" id="IPR036291">
    <property type="entry name" value="NAD(P)-bd_dom_sf"/>
</dbReference>
<keyword evidence="1" id="KW-0812">Transmembrane</keyword>
<sequence>MIHCIRLSKLILWSFIFFAFILFFFILSPLSPSLTTNRNELGGDHYWEKHVTKLAYRNFNSKLTVLVTGAAGFLGCHVSLFLKRVNEMRHVSCNVSISFTSLILSKLGGTEVREIRRVAYRLLAPMDNRVFRFQLFRLQWDEHV</sequence>
<feature type="transmembrane region" description="Helical" evidence="1">
    <location>
        <begin position="12"/>
        <end position="31"/>
    </location>
</feature>
<feature type="transmembrane region" description="Helical" evidence="1">
    <location>
        <begin position="63"/>
        <end position="82"/>
    </location>
</feature>
<proteinExistence type="predicted"/>
<dbReference type="STRING" id="3818.A0A444Y0T7"/>
<evidence type="ECO:0000313" key="2">
    <source>
        <dbReference type="EMBL" id="RYQ95554.1"/>
    </source>
</evidence>